<evidence type="ECO:0000256" key="7">
    <source>
        <dbReference type="ARBA" id="ARBA00022737"/>
    </source>
</evidence>
<dbReference type="PANTHER" id="PTHR45631">
    <property type="entry name" value="OS07G0107800 PROTEIN-RELATED"/>
    <property type="match status" value="1"/>
</dbReference>
<evidence type="ECO:0000256" key="3">
    <source>
        <dbReference type="ARBA" id="ARBA00022527"/>
    </source>
</evidence>
<dbReference type="EC" id="2.7.11.1" evidence="2"/>
<dbReference type="PROSITE" id="PS00107">
    <property type="entry name" value="PROTEIN_KINASE_ATP"/>
    <property type="match status" value="1"/>
</dbReference>
<dbReference type="InterPro" id="IPR011009">
    <property type="entry name" value="Kinase-like_dom_sf"/>
</dbReference>
<proteinExistence type="predicted"/>
<evidence type="ECO:0000256" key="8">
    <source>
        <dbReference type="ARBA" id="ARBA00022741"/>
    </source>
</evidence>
<keyword evidence="6" id="KW-0812">Transmembrane</keyword>
<gene>
    <name evidence="17" type="ORF">OsI_31038</name>
</gene>
<keyword evidence="10 15" id="KW-0067">ATP-binding</keyword>
<comment type="catalytic activity">
    <reaction evidence="13">
        <text>L-threonyl-[protein] + ATP = O-phospho-L-threonyl-[protein] + ADP + H(+)</text>
        <dbReference type="Rhea" id="RHEA:46608"/>
        <dbReference type="Rhea" id="RHEA-COMP:11060"/>
        <dbReference type="Rhea" id="RHEA-COMP:11605"/>
        <dbReference type="ChEBI" id="CHEBI:15378"/>
        <dbReference type="ChEBI" id="CHEBI:30013"/>
        <dbReference type="ChEBI" id="CHEBI:30616"/>
        <dbReference type="ChEBI" id="CHEBI:61977"/>
        <dbReference type="ChEBI" id="CHEBI:456216"/>
        <dbReference type="EC" id="2.7.11.1"/>
    </reaction>
</comment>
<evidence type="ECO:0000256" key="10">
    <source>
        <dbReference type="ARBA" id="ARBA00022840"/>
    </source>
</evidence>
<keyword evidence="8 15" id="KW-0547">Nucleotide-binding</keyword>
<evidence type="ECO:0000313" key="17">
    <source>
        <dbReference type="EMBL" id="EEC84432.1"/>
    </source>
</evidence>
<dbReference type="Pfam" id="PF07714">
    <property type="entry name" value="PK_Tyr_Ser-Thr"/>
    <property type="match status" value="1"/>
</dbReference>
<evidence type="ECO:0000256" key="2">
    <source>
        <dbReference type="ARBA" id="ARBA00012513"/>
    </source>
</evidence>
<dbReference type="InterPro" id="IPR001611">
    <property type="entry name" value="Leu-rich_rpt"/>
</dbReference>
<evidence type="ECO:0000256" key="12">
    <source>
        <dbReference type="ARBA" id="ARBA00023136"/>
    </source>
</evidence>
<dbReference type="FunFam" id="3.30.200.20:FF:000039">
    <property type="entry name" value="receptor-like protein kinase FERONIA"/>
    <property type="match status" value="1"/>
</dbReference>
<dbReference type="OMA" id="HGYLEDN"/>
<name>B8BES3_ORYSI</name>
<evidence type="ECO:0000313" key="18">
    <source>
        <dbReference type="Proteomes" id="UP000007015"/>
    </source>
</evidence>
<dbReference type="Pfam" id="PF00560">
    <property type="entry name" value="LRR_1"/>
    <property type="match status" value="1"/>
</dbReference>
<dbReference type="Gene3D" id="3.80.10.10">
    <property type="entry name" value="Ribonuclease Inhibitor"/>
    <property type="match status" value="1"/>
</dbReference>
<evidence type="ECO:0000256" key="1">
    <source>
        <dbReference type="ARBA" id="ARBA00004162"/>
    </source>
</evidence>
<keyword evidence="18" id="KW-1185">Reference proteome</keyword>
<keyword evidence="4" id="KW-0433">Leucine-rich repeat</keyword>
<dbReference type="Gene3D" id="3.30.200.20">
    <property type="entry name" value="Phosphorylase Kinase, domain 1"/>
    <property type="match status" value="1"/>
</dbReference>
<evidence type="ECO:0000256" key="14">
    <source>
        <dbReference type="ARBA" id="ARBA00048679"/>
    </source>
</evidence>
<evidence type="ECO:0000256" key="6">
    <source>
        <dbReference type="ARBA" id="ARBA00022692"/>
    </source>
</evidence>
<keyword evidence="5" id="KW-0808">Transferase</keyword>
<dbReference type="Gramene" id="BGIOSGA029909-TA">
    <property type="protein sequence ID" value="BGIOSGA029909-PA"/>
    <property type="gene ID" value="BGIOSGA029909"/>
</dbReference>
<dbReference type="InterPro" id="IPR017441">
    <property type="entry name" value="Protein_kinase_ATP_BS"/>
</dbReference>
<organism evidence="17 18">
    <name type="scientific">Oryza sativa subsp. indica</name>
    <name type="common">Rice</name>
    <dbReference type="NCBI Taxonomy" id="39946"/>
    <lineage>
        <taxon>Eukaryota</taxon>
        <taxon>Viridiplantae</taxon>
        <taxon>Streptophyta</taxon>
        <taxon>Embryophyta</taxon>
        <taxon>Tracheophyta</taxon>
        <taxon>Spermatophyta</taxon>
        <taxon>Magnoliopsida</taxon>
        <taxon>Liliopsida</taxon>
        <taxon>Poales</taxon>
        <taxon>Poaceae</taxon>
        <taxon>BOP clade</taxon>
        <taxon>Oryzoideae</taxon>
        <taxon>Oryzeae</taxon>
        <taxon>Oryzinae</taxon>
        <taxon>Oryza</taxon>
        <taxon>Oryza sativa</taxon>
    </lineage>
</organism>
<dbReference type="Pfam" id="PF12819">
    <property type="entry name" value="Malectin_like"/>
    <property type="match status" value="1"/>
</dbReference>
<dbReference type="GO" id="GO:0005524">
    <property type="term" value="F:ATP binding"/>
    <property type="evidence" value="ECO:0007669"/>
    <property type="project" value="UniProtKB-UniRule"/>
</dbReference>
<sequence length="663" mass="73631">MTAYAGFLSIDCGLEADSGAYTDIDRGIFYVPDGPYVDAGENHEVAADLKEGHIRPDLTVRSFSSGMRNCYTLPTDAGSKYLVRVVAVYGNYDGKNNSVGLQFNLHIGTNYWDTVQPADGRQVYEALFVAWGSWAPVCLVNTGQGTPFASSVELRPLGSELYPAVMANQYIRLYRRRNLGPTTASVTRSADSHIHAGRYPNDPFDRYWWHQDTNNPMWENLTTTSINIKLESSFEVPAAILKDAVQVAGNSTILNIKWQDNTGRQFAVFLHFADFQDSQVREFNVYFNSGPPNKYRPHYLAAGFVYSTRWYRAIDGDFNVTLAATPESVLPPMLNAYEIYTLISMTLPPHFNKTNCGGERWEPWPAREVSVPVGTAMAGDDSGTNRSYQDRWDLGHLVEIERILSHGLISPSYFPYSIVDAIWAIKVEYGIKKNWMGDPCFPSQFKWDGVECRNTSDNIPRIISIDLSNSNLHGVISSNFTLLTALEYLNLSGNQLNGPIPDSLCKLNEGSLVFSYGSNGDVCNKTNLPGSKKRAAILAISIAAPVLFIGEGGFGCVYHGYLEDNTEVAVKIRSEKSSHGFNEFLAELESLTKVRHKNLVSLVGYCSEKAHLALIYEYMPRGNLFDLLRVKPHISQADLTDPEVAASLALHPSSTSMCPTTMI</sequence>
<dbReference type="SUPFAM" id="SSF56112">
    <property type="entry name" value="Protein kinase-like (PK-like)"/>
    <property type="match status" value="1"/>
</dbReference>
<evidence type="ECO:0000256" key="5">
    <source>
        <dbReference type="ARBA" id="ARBA00022679"/>
    </source>
</evidence>
<dbReference type="GO" id="GO:0005886">
    <property type="term" value="C:plasma membrane"/>
    <property type="evidence" value="ECO:0007669"/>
    <property type="project" value="UniProtKB-SubCell"/>
</dbReference>
<keyword evidence="11" id="KW-1133">Transmembrane helix</keyword>
<accession>B8BES3</accession>
<dbReference type="AlphaFoldDB" id="B8BES3"/>
<dbReference type="HOGENOM" id="CLU_000288_41_2_1"/>
<protein>
    <recommendedName>
        <fullName evidence="2">non-specific serine/threonine protein kinase</fullName>
        <ecNumber evidence="2">2.7.11.1</ecNumber>
    </recommendedName>
</protein>
<keyword evidence="3" id="KW-0723">Serine/threonine-protein kinase</keyword>
<evidence type="ECO:0000256" key="15">
    <source>
        <dbReference type="PROSITE-ProRule" id="PRU10141"/>
    </source>
</evidence>
<dbReference type="InterPro" id="IPR032675">
    <property type="entry name" value="LRR_dom_sf"/>
</dbReference>
<evidence type="ECO:0000259" key="16">
    <source>
        <dbReference type="PROSITE" id="PS50011"/>
    </source>
</evidence>
<dbReference type="Proteomes" id="UP000007015">
    <property type="component" value="Chromosome 9"/>
</dbReference>
<dbReference type="PROSITE" id="PS50011">
    <property type="entry name" value="PROTEIN_KINASE_DOM"/>
    <property type="match status" value="1"/>
</dbReference>
<evidence type="ECO:0000256" key="4">
    <source>
        <dbReference type="ARBA" id="ARBA00022614"/>
    </source>
</evidence>
<dbReference type="SUPFAM" id="SSF52058">
    <property type="entry name" value="L domain-like"/>
    <property type="match status" value="1"/>
</dbReference>
<feature type="domain" description="Protein kinase" evidence="16">
    <location>
        <begin position="543"/>
        <end position="663"/>
    </location>
</feature>
<dbReference type="InterPro" id="IPR000719">
    <property type="entry name" value="Prot_kinase_dom"/>
</dbReference>
<dbReference type="InterPro" id="IPR024788">
    <property type="entry name" value="Malectin-like_Carb-bd_dom"/>
</dbReference>
<feature type="binding site" evidence="15">
    <location>
        <position position="571"/>
    </location>
    <ligand>
        <name>ATP</name>
        <dbReference type="ChEBI" id="CHEBI:30616"/>
    </ligand>
</feature>
<comment type="subcellular location">
    <subcellularLocation>
        <location evidence="1">Cell membrane</location>
        <topology evidence="1">Single-pass membrane protein</topology>
    </subcellularLocation>
</comment>
<reference evidence="17 18" key="1">
    <citation type="journal article" date="2005" name="PLoS Biol.">
        <title>The genomes of Oryza sativa: a history of duplications.</title>
        <authorList>
            <person name="Yu J."/>
            <person name="Wang J."/>
            <person name="Lin W."/>
            <person name="Li S."/>
            <person name="Li H."/>
            <person name="Zhou J."/>
            <person name="Ni P."/>
            <person name="Dong W."/>
            <person name="Hu S."/>
            <person name="Zeng C."/>
            <person name="Zhang J."/>
            <person name="Zhang Y."/>
            <person name="Li R."/>
            <person name="Xu Z."/>
            <person name="Li S."/>
            <person name="Li X."/>
            <person name="Zheng H."/>
            <person name="Cong L."/>
            <person name="Lin L."/>
            <person name="Yin J."/>
            <person name="Geng J."/>
            <person name="Li G."/>
            <person name="Shi J."/>
            <person name="Liu J."/>
            <person name="Lv H."/>
            <person name="Li J."/>
            <person name="Wang J."/>
            <person name="Deng Y."/>
            <person name="Ran L."/>
            <person name="Shi X."/>
            <person name="Wang X."/>
            <person name="Wu Q."/>
            <person name="Li C."/>
            <person name="Ren X."/>
            <person name="Wang J."/>
            <person name="Wang X."/>
            <person name="Li D."/>
            <person name="Liu D."/>
            <person name="Zhang X."/>
            <person name="Ji Z."/>
            <person name="Zhao W."/>
            <person name="Sun Y."/>
            <person name="Zhang Z."/>
            <person name="Bao J."/>
            <person name="Han Y."/>
            <person name="Dong L."/>
            <person name="Ji J."/>
            <person name="Chen P."/>
            <person name="Wu S."/>
            <person name="Liu J."/>
            <person name="Xiao Y."/>
            <person name="Bu D."/>
            <person name="Tan J."/>
            <person name="Yang L."/>
            <person name="Ye C."/>
            <person name="Zhang J."/>
            <person name="Xu J."/>
            <person name="Zhou Y."/>
            <person name="Yu Y."/>
            <person name="Zhang B."/>
            <person name="Zhuang S."/>
            <person name="Wei H."/>
            <person name="Liu B."/>
            <person name="Lei M."/>
            <person name="Yu H."/>
            <person name="Li Y."/>
            <person name="Xu H."/>
            <person name="Wei S."/>
            <person name="He X."/>
            <person name="Fang L."/>
            <person name="Zhang Z."/>
            <person name="Zhang Y."/>
            <person name="Huang X."/>
            <person name="Su Z."/>
            <person name="Tong W."/>
            <person name="Li J."/>
            <person name="Tong Z."/>
            <person name="Li S."/>
            <person name="Ye J."/>
            <person name="Wang L."/>
            <person name="Fang L."/>
            <person name="Lei T."/>
            <person name="Chen C."/>
            <person name="Chen H."/>
            <person name="Xu Z."/>
            <person name="Li H."/>
            <person name="Huang H."/>
            <person name="Zhang F."/>
            <person name="Xu H."/>
            <person name="Li N."/>
            <person name="Zhao C."/>
            <person name="Li S."/>
            <person name="Dong L."/>
            <person name="Huang Y."/>
            <person name="Li L."/>
            <person name="Xi Y."/>
            <person name="Qi Q."/>
            <person name="Li W."/>
            <person name="Zhang B."/>
            <person name="Hu W."/>
            <person name="Zhang Y."/>
            <person name="Tian X."/>
            <person name="Jiao Y."/>
            <person name="Liang X."/>
            <person name="Jin J."/>
            <person name="Gao L."/>
            <person name="Zheng W."/>
            <person name="Hao B."/>
            <person name="Liu S."/>
            <person name="Wang W."/>
            <person name="Yuan L."/>
            <person name="Cao M."/>
            <person name="McDermott J."/>
            <person name="Samudrala R."/>
            <person name="Wang J."/>
            <person name="Wong G.K."/>
            <person name="Yang H."/>
        </authorList>
    </citation>
    <scope>NUCLEOTIDE SEQUENCE [LARGE SCALE GENOMIC DNA]</scope>
    <source>
        <strain evidence="18">cv. 93-11</strain>
    </source>
</reference>
<keyword evidence="7" id="KW-0677">Repeat</keyword>
<dbReference type="EMBL" id="CM000134">
    <property type="protein sequence ID" value="EEC84432.1"/>
    <property type="molecule type" value="Genomic_DNA"/>
</dbReference>
<evidence type="ECO:0000256" key="9">
    <source>
        <dbReference type="ARBA" id="ARBA00022777"/>
    </source>
</evidence>
<keyword evidence="9" id="KW-0418">Kinase</keyword>
<evidence type="ECO:0000256" key="13">
    <source>
        <dbReference type="ARBA" id="ARBA00047899"/>
    </source>
</evidence>
<comment type="catalytic activity">
    <reaction evidence="14">
        <text>L-seryl-[protein] + ATP = O-phospho-L-seryl-[protein] + ADP + H(+)</text>
        <dbReference type="Rhea" id="RHEA:17989"/>
        <dbReference type="Rhea" id="RHEA-COMP:9863"/>
        <dbReference type="Rhea" id="RHEA-COMP:11604"/>
        <dbReference type="ChEBI" id="CHEBI:15378"/>
        <dbReference type="ChEBI" id="CHEBI:29999"/>
        <dbReference type="ChEBI" id="CHEBI:30616"/>
        <dbReference type="ChEBI" id="CHEBI:83421"/>
        <dbReference type="ChEBI" id="CHEBI:456216"/>
        <dbReference type="EC" id="2.7.11.1"/>
    </reaction>
</comment>
<dbReference type="STRING" id="39946.B8BES3"/>
<dbReference type="GO" id="GO:0004674">
    <property type="term" value="F:protein serine/threonine kinase activity"/>
    <property type="evidence" value="ECO:0007669"/>
    <property type="project" value="UniProtKB-KW"/>
</dbReference>
<dbReference type="PANTHER" id="PTHR45631:SF6">
    <property type="entry name" value="OS09G0352000 PROTEIN"/>
    <property type="match status" value="1"/>
</dbReference>
<evidence type="ECO:0000256" key="11">
    <source>
        <dbReference type="ARBA" id="ARBA00022989"/>
    </source>
</evidence>
<keyword evidence="12" id="KW-0472">Membrane</keyword>
<dbReference type="InterPro" id="IPR001245">
    <property type="entry name" value="Ser-Thr/Tyr_kinase_cat_dom"/>
</dbReference>